<organism evidence="3 4">
    <name type="scientific">Sarocladium strictum</name>
    <name type="common">Black bundle disease fungus</name>
    <name type="synonym">Acremonium strictum</name>
    <dbReference type="NCBI Taxonomy" id="5046"/>
    <lineage>
        <taxon>Eukaryota</taxon>
        <taxon>Fungi</taxon>
        <taxon>Dikarya</taxon>
        <taxon>Ascomycota</taxon>
        <taxon>Pezizomycotina</taxon>
        <taxon>Sordariomycetes</taxon>
        <taxon>Hypocreomycetidae</taxon>
        <taxon>Hypocreales</taxon>
        <taxon>Sarocladiaceae</taxon>
        <taxon>Sarocladium</taxon>
    </lineage>
</organism>
<accession>A0AA39LBR6</accession>
<evidence type="ECO:0008006" key="5">
    <source>
        <dbReference type="Google" id="ProtNLM"/>
    </source>
</evidence>
<proteinExistence type="predicted"/>
<sequence length="242" mass="25295">MFDIKHLLLLAPLASVAFADLDLSRDDVPPPCRAICQPIVDLTQRCEVDLPGDNNDREEDLLERQCVCTNDSFDVGRIAGLCASCFQQNFRAPDDNDDDDNDTEWDDDDIREIMRDCGFSSASYSVQLSTAAQTVNVVATAPTASSQLTTTINPNNNNNSPQPTNTNGGGSGGNNSNNNDDDNNNSNASQTSDNDRADQTSSSGSPTETGLAVPGAVPLGGFSAAAALAAFGAVAAGGAFLV</sequence>
<protein>
    <recommendedName>
        <fullName evidence="5">Protein CAP22</fullName>
    </recommendedName>
</protein>
<reference evidence="3" key="1">
    <citation type="submission" date="2022-10" db="EMBL/GenBank/DDBJ databases">
        <title>Determination and structural analysis of whole genome sequence of Sarocladium strictum F4-1.</title>
        <authorList>
            <person name="Hu L."/>
            <person name="Jiang Y."/>
        </authorList>
    </citation>
    <scope>NUCLEOTIDE SEQUENCE</scope>
    <source>
        <strain evidence="3">F4-1</strain>
    </source>
</reference>
<feature type="compositionally biased region" description="Polar residues" evidence="1">
    <location>
        <begin position="199"/>
        <end position="208"/>
    </location>
</feature>
<evidence type="ECO:0000256" key="1">
    <source>
        <dbReference type="SAM" id="MobiDB-lite"/>
    </source>
</evidence>
<keyword evidence="2" id="KW-0732">Signal</keyword>
<feature type="chain" id="PRO_5041415611" description="Protein CAP22" evidence="2">
    <location>
        <begin position="20"/>
        <end position="242"/>
    </location>
</feature>
<gene>
    <name evidence="3" type="ORF">NLU13_0927</name>
</gene>
<comment type="caution">
    <text evidence="3">The sequence shown here is derived from an EMBL/GenBank/DDBJ whole genome shotgun (WGS) entry which is preliminary data.</text>
</comment>
<feature type="region of interest" description="Disordered" evidence="1">
    <location>
        <begin position="147"/>
        <end position="211"/>
    </location>
</feature>
<feature type="compositionally biased region" description="Low complexity" evidence="1">
    <location>
        <begin position="147"/>
        <end position="166"/>
    </location>
</feature>
<evidence type="ECO:0000313" key="3">
    <source>
        <dbReference type="EMBL" id="KAK0391427.1"/>
    </source>
</evidence>
<keyword evidence="4" id="KW-1185">Reference proteome</keyword>
<feature type="signal peptide" evidence="2">
    <location>
        <begin position="1"/>
        <end position="19"/>
    </location>
</feature>
<evidence type="ECO:0000313" key="4">
    <source>
        <dbReference type="Proteomes" id="UP001175261"/>
    </source>
</evidence>
<dbReference type="EMBL" id="JAPDFR010000001">
    <property type="protein sequence ID" value="KAK0391427.1"/>
    <property type="molecule type" value="Genomic_DNA"/>
</dbReference>
<dbReference type="AlphaFoldDB" id="A0AA39LBR6"/>
<feature type="compositionally biased region" description="Low complexity" evidence="1">
    <location>
        <begin position="174"/>
        <end position="192"/>
    </location>
</feature>
<name>A0AA39LBR6_SARSR</name>
<dbReference type="Proteomes" id="UP001175261">
    <property type="component" value="Unassembled WGS sequence"/>
</dbReference>
<evidence type="ECO:0000256" key="2">
    <source>
        <dbReference type="SAM" id="SignalP"/>
    </source>
</evidence>